<gene>
    <name evidence="3" type="primary">Contig3420.g152</name>
    <name evidence="3" type="ORF">STYLEM_10267</name>
</gene>
<name>A0A078AG96_STYLE</name>
<feature type="compositionally biased region" description="Basic and acidic residues" evidence="1">
    <location>
        <begin position="9"/>
        <end position="27"/>
    </location>
</feature>
<feature type="compositionally biased region" description="Basic and acidic residues" evidence="1">
    <location>
        <begin position="112"/>
        <end position="137"/>
    </location>
</feature>
<dbReference type="AlphaFoldDB" id="A0A078AG96"/>
<dbReference type="Gene3D" id="1.20.1050.80">
    <property type="entry name" value="VPS9 domain"/>
    <property type="match status" value="1"/>
</dbReference>
<dbReference type="SUPFAM" id="SSF109993">
    <property type="entry name" value="VPS9 domain"/>
    <property type="match status" value="1"/>
</dbReference>
<evidence type="ECO:0000259" key="2">
    <source>
        <dbReference type="PROSITE" id="PS51205"/>
    </source>
</evidence>
<feature type="compositionally biased region" description="Basic and acidic residues" evidence="1">
    <location>
        <begin position="53"/>
        <end position="84"/>
    </location>
</feature>
<dbReference type="EMBL" id="CCKQ01009743">
    <property type="protein sequence ID" value="CDW81254.1"/>
    <property type="molecule type" value="Genomic_DNA"/>
</dbReference>
<dbReference type="InterPro" id="IPR003123">
    <property type="entry name" value="VPS9"/>
</dbReference>
<feature type="domain" description="VPS9" evidence="2">
    <location>
        <begin position="446"/>
        <end position="600"/>
    </location>
</feature>
<dbReference type="Pfam" id="PF02204">
    <property type="entry name" value="VPS9"/>
    <property type="match status" value="1"/>
</dbReference>
<evidence type="ECO:0000313" key="3">
    <source>
        <dbReference type="EMBL" id="CDW81254.1"/>
    </source>
</evidence>
<sequence>MGQSNSSHSKSEVRKNSRKHREEDPKPLKTFSCLAPSQNEHSKSRSKKRLRSKQGDDKDDYVKILRVEKKEQQNKPDIPKHPNMKDSLVSSRNNKESMQSTNSSRTALNVQRYKESGDKQDRQNTKNNGKKEKEQVKKSNKTLFGSSDSRKDYKNPNCCHSCSLKNPFKCWRKFIKEELSRKDEFQQCKWKRYVLHQVETGMEDKYENQLKSEFFQQTSLKETQASNRLGSPIKTFKTQAGDENQSILSMKSDSGLSKYFNDDLSVRETGQSVLKQCSNFHEQVLLIKKHLLNTRHPITLIINLFKVKFYSQNFNLLQKQNFEDSRSYESSSSISTEVMQAQKTKREANTKILKNCNKQIHFFIDLIVRVVIAFYQLSVRSQDIKRDLIVNLVTKFILSDEVYFLMFNLISIHFSKDLHKLTLVMQNKQIQQQFLNFESLKVKKQFQFDETLRFQYEKYDDYQESSFIQIEGQEFAFSQIQDGPYVDTIQNFLKILLLESPMCKLEQLYSSCTQTLVNELERFWEGHNITKKELFIDSDTLQGILIYLVSRMNYPQIWTELHLIEEYIPAAVQMSNRAFYMVMVKASCEYLINLKIPKNQIYQQPKSVIEEDVEIDSDTEQPTAQCYSLNQFRLNFEEVRRRNISLVVSQGKHKNCDTDTSSTNNLQRKGDKNATDAFFFDENVILHDDLVDRIKKSLNRNHIYTVIEGDRASKNLHRH</sequence>
<reference evidence="3 4" key="1">
    <citation type="submission" date="2014-06" db="EMBL/GenBank/DDBJ databases">
        <authorList>
            <person name="Swart Estienne"/>
        </authorList>
    </citation>
    <scope>NUCLEOTIDE SEQUENCE [LARGE SCALE GENOMIC DNA]</scope>
    <source>
        <strain evidence="3 4">130c</strain>
    </source>
</reference>
<feature type="compositionally biased region" description="Polar residues" evidence="1">
    <location>
        <begin position="88"/>
        <end position="109"/>
    </location>
</feature>
<organism evidence="3 4">
    <name type="scientific">Stylonychia lemnae</name>
    <name type="common">Ciliate</name>
    <dbReference type="NCBI Taxonomy" id="5949"/>
    <lineage>
        <taxon>Eukaryota</taxon>
        <taxon>Sar</taxon>
        <taxon>Alveolata</taxon>
        <taxon>Ciliophora</taxon>
        <taxon>Intramacronucleata</taxon>
        <taxon>Spirotrichea</taxon>
        <taxon>Stichotrichia</taxon>
        <taxon>Sporadotrichida</taxon>
        <taxon>Oxytrichidae</taxon>
        <taxon>Stylonychinae</taxon>
        <taxon>Stylonychia</taxon>
    </lineage>
</organism>
<dbReference type="Proteomes" id="UP000039865">
    <property type="component" value="Unassembled WGS sequence"/>
</dbReference>
<dbReference type="PROSITE" id="PS51205">
    <property type="entry name" value="VPS9"/>
    <property type="match status" value="1"/>
</dbReference>
<feature type="region of interest" description="Disordered" evidence="1">
    <location>
        <begin position="1"/>
        <end position="151"/>
    </location>
</feature>
<evidence type="ECO:0000256" key="1">
    <source>
        <dbReference type="SAM" id="MobiDB-lite"/>
    </source>
</evidence>
<keyword evidence="4" id="KW-1185">Reference proteome</keyword>
<protein>
    <recommendedName>
        <fullName evidence="2">VPS9 domain-containing protein</fullName>
    </recommendedName>
</protein>
<dbReference type="OrthoDB" id="327210at2759"/>
<dbReference type="InParanoid" id="A0A078AG96"/>
<dbReference type="InterPro" id="IPR037191">
    <property type="entry name" value="VPS9_dom_sf"/>
</dbReference>
<evidence type="ECO:0000313" key="4">
    <source>
        <dbReference type="Proteomes" id="UP000039865"/>
    </source>
</evidence>
<proteinExistence type="predicted"/>
<accession>A0A078AG96</accession>